<proteinExistence type="inferred from homology"/>
<dbReference type="RefSeq" id="WP_243567642.1">
    <property type="nucleotide sequence ID" value="NZ_BAAARD010000001.1"/>
</dbReference>
<feature type="domain" description="DUF6596" evidence="8">
    <location>
        <begin position="187"/>
        <end position="286"/>
    </location>
</feature>
<dbReference type="EMBL" id="CP094533">
    <property type="protein sequence ID" value="UOE24751.1"/>
    <property type="molecule type" value="Genomic_DNA"/>
</dbReference>
<dbReference type="InterPro" id="IPR007627">
    <property type="entry name" value="RNA_pol_sigma70_r2"/>
</dbReference>
<evidence type="ECO:0000256" key="4">
    <source>
        <dbReference type="ARBA" id="ARBA00023163"/>
    </source>
</evidence>
<keyword evidence="2" id="KW-0805">Transcription regulation</keyword>
<dbReference type="PANTHER" id="PTHR47756:SF2">
    <property type="entry name" value="BLL6612 PROTEIN"/>
    <property type="match status" value="1"/>
</dbReference>
<reference evidence="9 10" key="1">
    <citation type="submission" date="2022-03" db="EMBL/GenBank/DDBJ databases">
        <title>Agromyces sp. isolated from the gut of P. brevitarsis seulensis larvae.</title>
        <authorList>
            <person name="Won M."/>
            <person name="Kwon S.-W."/>
        </authorList>
    </citation>
    <scope>NUCLEOTIDE SEQUENCE [LARGE SCALE GENOMIC DNA]</scope>
    <source>
        <strain evidence="9 10">KACC 16215</strain>
    </source>
</reference>
<evidence type="ECO:0000313" key="9">
    <source>
        <dbReference type="EMBL" id="UOE24751.1"/>
    </source>
</evidence>
<dbReference type="SUPFAM" id="SSF88946">
    <property type="entry name" value="Sigma2 domain of RNA polymerase sigma factors"/>
    <property type="match status" value="1"/>
</dbReference>
<comment type="similarity">
    <text evidence="1">Belongs to the sigma-70 factor family. ECF subfamily.</text>
</comment>
<feature type="domain" description="RNA polymerase sigma-70 region 2" evidence="6">
    <location>
        <begin position="26"/>
        <end position="88"/>
    </location>
</feature>
<evidence type="ECO:0000259" key="6">
    <source>
        <dbReference type="Pfam" id="PF04542"/>
    </source>
</evidence>
<dbReference type="Gene3D" id="1.10.1740.10">
    <property type="match status" value="1"/>
</dbReference>
<keyword evidence="10" id="KW-1185">Reference proteome</keyword>
<dbReference type="Gene3D" id="1.10.10.10">
    <property type="entry name" value="Winged helix-like DNA-binding domain superfamily/Winged helix DNA-binding domain"/>
    <property type="match status" value="1"/>
</dbReference>
<dbReference type="InterPro" id="IPR036388">
    <property type="entry name" value="WH-like_DNA-bd_sf"/>
</dbReference>
<evidence type="ECO:0000256" key="1">
    <source>
        <dbReference type="ARBA" id="ARBA00010641"/>
    </source>
</evidence>
<evidence type="ECO:0000313" key="10">
    <source>
        <dbReference type="Proteomes" id="UP000831304"/>
    </source>
</evidence>
<dbReference type="Pfam" id="PF04542">
    <property type="entry name" value="Sigma70_r2"/>
    <property type="match status" value="1"/>
</dbReference>
<feature type="region of interest" description="Disordered" evidence="5">
    <location>
        <begin position="86"/>
        <end position="107"/>
    </location>
</feature>
<evidence type="ECO:0000259" key="8">
    <source>
        <dbReference type="Pfam" id="PF20239"/>
    </source>
</evidence>
<dbReference type="InterPro" id="IPR013324">
    <property type="entry name" value="RNA_pol_sigma_r3/r4-like"/>
</dbReference>
<dbReference type="InterPro" id="IPR046531">
    <property type="entry name" value="DUF6596"/>
</dbReference>
<feature type="domain" description="RNA polymerase sigma factor 70 region 4 type 2" evidence="7">
    <location>
        <begin position="118"/>
        <end position="169"/>
    </location>
</feature>
<dbReference type="PANTHER" id="PTHR47756">
    <property type="entry name" value="BLL6612 PROTEIN-RELATED"/>
    <property type="match status" value="1"/>
</dbReference>
<dbReference type="SUPFAM" id="SSF48452">
    <property type="entry name" value="TPR-like"/>
    <property type="match status" value="1"/>
</dbReference>
<dbReference type="Proteomes" id="UP000831304">
    <property type="component" value="Chromosome"/>
</dbReference>
<keyword evidence="4" id="KW-0804">Transcription</keyword>
<dbReference type="InterPro" id="IPR013325">
    <property type="entry name" value="RNA_pol_sigma_r2"/>
</dbReference>
<gene>
    <name evidence="9" type="ORF">MTP13_10250</name>
</gene>
<keyword evidence="3" id="KW-0731">Sigma factor</keyword>
<dbReference type="InterPro" id="IPR011990">
    <property type="entry name" value="TPR-like_helical_dom_sf"/>
</dbReference>
<evidence type="ECO:0000259" key="7">
    <source>
        <dbReference type="Pfam" id="PF08281"/>
    </source>
</evidence>
<organism evidence="9 10">
    <name type="scientific">Agromyces soli</name>
    <dbReference type="NCBI Taxonomy" id="659012"/>
    <lineage>
        <taxon>Bacteria</taxon>
        <taxon>Bacillati</taxon>
        <taxon>Actinomycetota</taxon>
        <taxon>Actinomycetes</taxon>
        <taxon>Micrococcales</taxon>
        <taxon>Microbacteriaceae</taxon>
        <taxon>Agromyces</taxon>
    </lineage>
</organism>
<accession>A0ABY4ARD4</accession>
<evidence type="ECO:0000256" key="2">
    <source>
        <dbReference type="ARBA" id="ARBA00023015"/>
    </source>
</evidence>
<dbReference type="Pfam" id="PF20239">
    <property type="entry name" value="DUF6596"/>
    <property type="match status" value="1"/>
</dbReference>
<name>A0ABY4ARD4_9MICO</name>
<protein>
    <submittedName>
        <fullName evidence="9">RNA polymerase sigma factor</fullName>
    </submittedName>
</protein>
<feature type="compositionally biased region" description="Basic and acidic residues" evidence="5">
    <location>
        <begin position="86"/>
        <end position="102"/>
    </location>
</feature>
<evidence type="ECO:0000256" key="3">
    <source>
        <dbReference type="ARBA" id="ARBA00023082"/>
    </source>
</evidence>
<dbReference type="Pfam" id="PF08281">
    <property type="entry name" value="Sigma70_r4_2"/>
    <property type="match status" value="1"/>
</dbReference>
<dbReference type="Gene3D" id="1.25.40.10">
    <property type="entry name" value="Tetratricopeptide repeat domain"/>
    <property type="match status" value="1"/>
</dbReference>
<dbReference type="SUPFAM" id="SSF88659">
    <property type="entry name" value="Sigma3 and sigma4 domains of RNA polymerase sigma factors"/>
    <property type="match status" value="1"/>
</dbReference>
<sequence length="423" mass="46603">MTMPTRRDDPRAVATVLSRTHRDEWARIVAGLARRFDDLDLAEEMTAEAFAIAVEHWPAHGIPPNPAGWVTTTANRRAIDRLRREARRDEKHREAATMHDPDPAAPTGAVEDDRLRLLFICCHPVLSLDARVALTLRVVGGLTVAEIAHAFLVQDTTMGQRISRAKAKIKAAGVPFAIPAAEDLPTRIDAVLTVLYLVFNEGYLASAPESPVIRRELTAEAIRLARLARELRPDDAEVAGLLAVMLLTEARAPARVSSDGELVRLDEQDRGSWDRELIAEGVELLASPEGDEPPGRYRLLAEINAAHVTAPHARDTDWARIASLYSRLEEIDPNPLVTLNKAIAVSEHDSPELALAIVDRLTEQLEGHHAFHVTRAELLRATGRSAEARSAYDRAIELAGTAAETRHLIRRRNQLAPPKGPRS</sequence>
<dbReference type="InterPro" id="IPR013249">
    <property type="entry name" value="RNA_pol_sigma70_r4_t2"/>
</dbReference>
<evidence type="ECO:0000256" key="5">
    <source>
        <dbReference type="SAM" id="MobiDB-lite"/>
    </source>
</evidence>